<evidence type="ECO:0000313" key="2">
    <source>
        <dbReference type="Proteomes" id="UP000652354"/>
    </source>
</evidence>
<dbReference type="EMBL" id="BONR01000004">
    <property type="protein sequence ID" value="GIG55274.1"/>
    <property type="molecule type" value="Genomic_DNA"/>
</dbReference>
<dbReference type="Proteomes" id="UP000652354">
    <property type="component" value="Unassembled WGS sequence"/>
</dbReference>
<organism evidence="1 2">
    <name type="scientific">Demequina activiva</name>
    <dbReference type="NCBI Taxonomy" id="1582364"/>
    <lineage>
        <taxon>Bacteria</taxon>
        <taxon>Bacillati</taxon>
        <taxon>Actinomycetota</taxon>
        <taxon>Actinomycetes</taxon>
        <taxon>Micrococcales</taxon>
        <taxon>Demequinaceae</taxon>
        <taxon>Demequina</taxon>
    </lineage>
</organism>
<proteinExistence type="predicted"/>
<name>A0A919Q488_9MICO</name>
<evidence type="ECO:0000313" key="1">
    <source>
        <dbReference type="EMBL" id="GIG55274.1"/>
    </source>
</evidence>
<keyword evidence="2" id="KW-1185">Reference proteome</keyword>
<reference evidence="1" key="1">
    <citation type="submission" date="2021-01" db="EMBL/GenBank/DDBJ databases">
        <title>Whole genome shotgun sequence of Demequina activiva NBRC 110675.</title>
        <authorList>
            <person name="Komaki H."/>
            <person name="Tamura T."/>
        </authorList>
    </citation>
    <scope>NUCLEOTIDE SEQUENCE</scope>
    <source>
        <strain evidence="1">NBRC 110675</strain>
    </source>
</reference>
<accession>A0A919Q488</accession>
<comment type="caution">
    <text evidence="1">The sequence shown here is derived from an EMBL/GenBank/DDBJ whole genome shotgun (WGS) entry which is preliminary data.</text>
</comment>
<dbReference type="RefSeq" id="WP_203656595.1">
    <property type="nucleotide sequence ID" value="NZ_BONR01000004.1"/>
</dbReference>
<protein>
    <submittedName>
        <fullName evidence="1">Uncharacterized protein</fullName>
    </submittedName>
</protein>
<dbReference type="AlphaFoldDB" id="A0A919Q488"/>
<sequence length="132" mass="13579">MADIPGSDRLHALAVLALDHAVASMAGGALTPFAVEEDGAGKRTLTPFPNPNGDEGVVHARGHVHGSSAARVAVCFAGPIALEEGRFDAVWAMVQEPGLEASVAFYQRYETADATAQPVGNPGYAGEADPLL</sequence>
<gene>
    <name evidence="1" type="ORF">Dac01nite_20260</name>
</gene>